<dbReference type="eggNOG" id="ENOG502ZA2J">
    <property type="taxonomic scope" value="Bacteria"/>
</dbReference>
<dbReference type="Pfam" id="PF25218">
    <property type="entry name" value="TseH"/>
    <property type="match status" value="1"/>
</dbReference>
<evidence type="ECO:0000259" key="1">
    <source>
        <dbReference type="Pfam" id="PF20405"/>
    </source>
</evidence>
<dbReference type="Proteomes" id="UP000002297">
    <property type="component" value="Chromosome"/>
</dbReference>
<dbReference type="InterPro" id="IPR046517">
    <property type="entry name" value="DUF6695"/>
</dbReference>
<evidence type="ECO:0000313" key="4">
    <source>
        <dbReference type="Proteomes" id="UP000002297"/>
    </source>
</evidence>
<accession>A3UAF9</accession>
<reference evidence="3 4" key="1">
    <citation type="journal article" date="2010" name="J. Bacteriol.">
        <title>The complete genome sequence of Croceibacter atlanticus HTCC2559T.</title>
        <authorList>
            <person name="Oh H.M."/>
            <person name="Kang I."/>
            <person name="Ferriera S."/>
            <person name="Giovannoni S.J."/>
            <person name="Cho J.C."/>
        </authorList>
    </citation>
    <scope>NUCLEOTIDE SEQUENCE [LARGE SCALE GENOMIC DNA]</scope>
    <source>
        <strain evidence="4">ATCC BAA-628 / HTCC2559 / KCTC 12090</strain>
    </source>
</reference>
<feature type="domain" description="DUF6695" evidence="1">
    <location>
        <begin position="248"/>
        <end position="324"/>
    </location>
</feature>
<dbReference type="HOGENOM" id="CLU_825824_0_0_10"/>
<name>A3UAF9_CROAH</name>
<dbReference type="RefSeq" id="WP_013188176.1">
    <property type="nucleotide sequence ID" value="NC_014230.1"/>
</dbReference>
<feature type="domain" description="Type VI secretion system effector TseH-like" evidence="2">
    <location>
        <begin position="7"/>
        <end position="176"/>
    </location>
</feature>
<gene>
    <name evidence="3" type="ordered locus">CA2559_12183</name>
</gene>
<dbReference type="GeneID" id="89454152"/>
<evidence type="ECO:0000313" key="3">
    <source>
        <dbReference type="EMBL" id="EAP86795.1"/>
    </source>
</evidence>
<proteinExistence type="predicted"/>
<dbReference type="OrthoDB" id="695573at2"/>
<evidence type="ECO:0000259" key="2">
    <source>
        <dbReference type="Pfam" id="PF25218"/>
    </source>
</evidence>
<sequence length="325" mass="36755">MKSSGKIIPIAFPDQFVKLSDEKRLSYLHWFGLGTKTHIKAGHASLVLVDHANGELHYYDFGRYITPKGKGRVRSKRTDVEVKIPFTAQFDAEKTIVNLDEILIWLQSKPEITHGYGRLVASVADIDFVKAYTYVETLQEMGSIPYKAFGAGTKEFGSNCSRLVTDTIIEGISNPKVKRKLKLNKQFTPSPIGNVQSAANSSKIYCVEHGIVSEFNSTAFKENIVNFFDKKHVLNTSGIKVIKPKDSCFLKGTGSSAYFKLKASELSNEYLITRYNEEGQKDFEGRFKPTTSDFSITKPYKFVYDSNCLYCHIEQEGKRFKFNLI</sequence>
<organism evidence="3 4">
    <name type="scientific">Croceibacter atlanticus (strain ATCC BAA-628 / JCM 21780 / CIP 108009 / IAM 15332 / KCTC 12090 / HTCC2559)</name>
    <dbReference type="NCBI Taxonomy" id="216432"/>
    <lineage>
        <taxon>Bacteria</taxon>
        <taxon>Pseudomonadati</taxon>
        <taxon>Bacteroidota</taxon>
        <taxon>Flavobacteriia</taxon>
        <taxon>Flavobacteriales</taxon>
        <taxon>Flavobacteriaceae</taxon>
        <taxon>Croceibacter</taxon>
    </lineage>
</organism>
<dbReference type="InterPro" id="IPR057382">
    <property type="entry name" value="TseH"/>
</dbReference>
<dbReference type="AlphaFoldDB" id="A3UAF9"/>
<dbReference type="STRING" id="216432.CA2559_12183"/>
<protein>
    <submittedName>
        <fullName evidence="3">Uncharacterized protein</fullName>
    </submittedName>
</protein>
<dbReference type="EMBL" id="CP002046">
    <property type="protein sequence ID" value="EAP86795.1"/>
    <property type="molecule type" value="Genomic_DNA"/>
</dbReference>
<keyword evidence="4" id="KW-1185">Reference proteome</keyword>
<dbReference type="Pfam" id="PF20405">
    <property type="entry name" value="DUF6695"/>
    <property type="match status" value="1"/>
</dbReference>
<dbReference type="KEGG" id="cat:CA2559_12183"/>